<dbReference type="Gene3D" id="3.30.1180.10">
    <property type="match status" value="1"/>
</dbReference>
<dbReference type="Pfam" id="PF02645">
    <property type="entry name" value="DegV"/>
    <property type="match status" value="1"/>
</dbReference>
<dbReference type="Gene3D" id="3.40.50.10170">
    <property type="match status" value="1"/>
</dbReference>
<dbReference type="InterPro" id="IPR050270">
    <property type="entry name" value="DegV_domain_contain"/>
</dbReference>
<dbReference type="PANTHER" id="PTHR33434:SF2">
    <property type="entry name" value="FATTY ACID-BINDING PROTEIN TM_1468"/>
    <property type="match status" value="1"/>
</dbReference>
<proteinExistence type="predicted"/>
<dbReference type="GO" id="GO:0008289">
    <property type="term" value="F:lipid binding"/>
    <property type="evidence" value="ECO:0007669"/>
    <property type="project" value="UniProtKB-KW"/>
</dbReference>
<accession>A0A841GSP4</accession>
<evidence type="ECO:0000313" key="2">
    <source>
        <dbReference type="EMBL" id="MBB6062678.1"/>
    </source>
</evidence>
<evidence type="ECO:0000313" key="3">
    <source>
        <dbReference type="Proteomes" id="UP000555828"/>
    </source>
</evidence>
<dbReference type="InterPro" id="IPR003797">
    <property type="entry name" value="DegV"/>
</dbReference>
<comment type="caution">
    <text evidence="2">The sequence shown here is derived from an EMBL/GenBank/DDBJ whole genome shotgun (WGS) entry which is preliminary data.</text>
</comment>
<gene>
    <name evidence="2" type="ORF">HNP65_001116</name>
</gene>
<name>A0A841GSP4_9BACT</name>
<reference evidence="2 3" key="1">
    <citation type="submission" date="2020-08" db="EMBL/GenBank/DDBJ databases">
        <title>Genomic Encyclopedia of Type Strains, Phase IV (KMG-IV): sequencing the most valuable type-strain genomes for metagenomic binning, comparative biology and taxonomic classification.</title>
        <authorList>
            <person name="Goeker M."/>
        </authorList>
    </citation>
    <scope>NUCLEOTIDE SEQUENCE [LARGE SCALE GENOMIC DNA]</scope>
    <source>
        <strain evidence="2 3">DSM 13481</strain>
    </source>
</reference>
<dbReference type="PANTHER" id="PTHR33434">
    <property type="entry name" value="DEGV DOMAIN-CONTAINING PROTEIN DR_1986-RELATED"/>
    <property type="match status" value="1"/>
</dbReference>
<organism evidence="2 3">
    <name type="scientific">Thermosipho japonicus</name>
    <dbReference type="NCBI Taxonomy" id="90323"/>
    <lineage>
        <taxon>Bacteria</taxon>
        <taxon>Thermotogati</taxon>
        <taxon>Thermotogota</taxon>
        <taxon>Thermotogae</taxon>
        <taxon>Thermotogales</taxon>
        <taxon>Fervidobacteriaceae</taxon>
        <taxon>Thermosipho</taxon>
    </lineage>
</organism>
<dbReference type="SUPFAM" id="SSF82549">
    <property type="entry name" value="DAK1/DegV-like"/>
    <property type="match status" value="1"/>
</dbReference>
<evidence type="ECO:0000256" key="1">
    <source>
        <dbReference type="ARBA" id="ARBA00023121"/>
    </source>
</evidence>
<dbReference type="EMBL" id="JACHEX010000002">
    <property type="protein sequence ID" value="MBB6062678.1"/>
    <property type="molecule type" value="Genomic_DNA"/>
</dbReference>
<dbReference type="Proteomes" id="UP000555828">
    <property type="component" value="Unassembled WGS sequence"/>
</dbReference>
<protein>
    <submittedName>
        <fullName evidence="2">DegV family protein with EDD domain</fullName>
    </submittedName>
</protein>
<dbReference type="PROSITE" id="PS51482">
    <property type="entry name" value="DEGV"/>
    <property type="match status" value="1"/>
</dbReference>
<dbReference type="InterPro" id="IPR043168">
    <property type="entry name" value="DegV_C"/>
</dbReference>
<dbReference type="NCBIfam" id="TIGR00762">
    <property type="entry name" value="DegV"/>
    <property type="match status" value="1"/>
</dbReference>
<dbReference type="AlphaFoldDB" id="A0A841GSP4"/>
<dbReference type="RefSeq" id="WP_184619319.1">
    <property type="nucleotide sequence ID" value="NZ_JACHEX010000002.1"/>
</dbReference>
<sequence>MEKIGIVVDSGCDVGNVDYTLKVVPLRIFVNGKEYSDGEIDEEYLFENLDGEVKTSLPNPESIRQAMLDFIKEGYKKIITFNISSNLSGTFNLFRLISQELMEKFNDVKIVNIDTLNISVGSSLIVRRCIEYIKSGSSFDEVVEKSKEDIEKSKVFYVIPTLKYLARGGRIGKVRAMLGEFLKMKPVISVNKEGEYYTVTKAHGFKKSINAMYEEFLKFVSNKKFISIVATTGNSESVRRVKESLLEKIKNIENCVRAFESDVSTVLSAHTGPDLVGIAALILD</sequence>
<keyword evidence="3" id="KW-1185">Reference proteome</keyword>
<keyword evidence="1" id="KW-0446">Lipid-binding</keyword>